<accession>A0ABT8DEC1</accession>
<proteinExistence type="predicted"/>
<sequence length="91" mass="10502">MEHMIFIFHIFSFIFLAMLLFKLPDMLFGTEILLTVLFLVIGPIYFYKALRNFYGQGRMVTLIKFVFLNTVFIIGLTFAATIFIAASAAIY</sequence>
<dbReference type="EMBL" id="JAUGQQ010000002">
    <property type="protein sequence ID" value="MDN3723645.1"/>
    <property type="molecule type" value="Genomic_DNA"/>
</dbReference>
<keyword evidence="3" id="KW-1185">Reference proteome</keyword>
<evidence type="ECO:0000313" key="3">
    <source>
        <dbReference type="Proteomes" id="UP001244787"/>
    </source>
</evidence>
<feature type="transmembrane region" description="Helical" evidence="1">
    <location>
        <begin position="27"/>
        <end position="46"/>
    </location>
</feature>
<protein>
    <submittedName>
        <fullName evidence="2">Uncharacterized protein</fullName>
    </submittedName>
</protein>
<keyword evidence="1" id="KW-0812">Transmembrane</keyword>
<evidence type="ECO:0000256" key="1">
    <source>
        <dbReference type="SAM" id="Phobius"/>
    </source>
</evidence>
<organism evidence="2 3">
    <name type="scientific">Aequorivita aurantiaca</name>
    <dbReference type="NCBI Taxonomy" id="3053356"/>
    <lineage>
        <taxon>Bacteria</taxon>
        <taxon>Pseudomonadati</taxon>
        <taxon>Bacteroidota</taxon>
        <taxon>Flavobacteriia</taxon>
        <taxon>Flavobacteriales</taxon>
        <taxon>Flavobacteriaceae</taxon>
        <taxon>Aequorivita</taxon>
    </lineage>
</organism>
<gene>
    <name evidence="2" type="ORF">QRD02_04575</name>
</gene>
<comment type="caution">
    <text evidence="2">The sequence shown here is derived from an EMBL/GenBank/DDBJ whole genome shotgun (WGS) entry which is preliminary data.</text>
</comment>
<name>A0ABT8DEC1_9FLAO</name>
<keyword evidence="1" id="KW-0472">Membrane</keyword>
<dbReference type="RefSeq" id="WP_290253732.1">
    <property type="nucleotide sequence ID" value="NZ_JAUGQQ010000002.1"/>
</dbReference>
<keyword evidence="1" id="KW-1133">Transmembrane helix</keyword>
<evidence type="ECO:0000313" key="2">
    <source>
        <dbReference type="EMBL" id="MDN3723645.1"/>
    </source>
</evidence>
<feature type="transmembrane region" description="Helical" evidence="1">
    <location>
        <begin position="5"/>
        <end position="21"/>
    </location>
</feature>
<reference evidence="2 3" key="1">
    <citation type="submission" date="2023-06" db="EMBL/GenBank/DDBJ databases">
        <authorList>
            <person name="Ye Y.-Q."/>
            <person name="Du Z.-J."/>
        </authorList>
    </citation>
    <scope>NUCLEOTIDE SEQUENCE [LARGE SCALE GENOMIC DNA]</scope>
    <source>
        <strain evidence="2 3">SDUM287046</strain>
    </source>
</reference>
<dbReference type="Proteomes" id="UP001244787">
    <property type="component" value="Unassembled WGS sequence"/>
</dbReference>
<feature type="transmembrane region" description="Helical" evidence="1">
    <location>
        <begin position="66"/>
        <end position="90"/>
    </location>
</feature>